<dbReference type="InterPro" id="IPR004776">
    <property type="entry name" value="Mem_transp_PIN-like"/>
</dbReference>
<dbReference type="RefSeq" id="WP_190404169.1">
    <property type="nucleotide sequence ID" value="NZ_JACJQB010000035.1"/>
</dbReference>
<keyword evidence="6 8" id="KW-1133">Transmembrane helix</keyword>
<feature type="transmembrane region" description="Helical" evidence="8">
    <location>
        <begin position="37"/>
        <end position="55"/>
    </location>
</feature>
<evidence type="ECO:0000313" key="9">
    <source>
        <dbReference type="EMBL" id="MBD2189343.1"/>
    </source>
</evidence>
<feature type="transmembrane region" description="Helical" evidence="8">
    <location>
        <begin position="260"/>
        <end position="284"/>
    </location>
</feature>
<evidence type="ECO:0000256" key="1">
    <source>
        <dbReference type="ARBA" id="ARBA00004651"/>
    </source>
</evidence>
<organism evidence="9 10">
    <name type="scientific">Pseudanabaena mucicola FACHB-723</name>
    <dbReference type="NCBI Taxonomy" id="2692860"/>
    <lineage>
        <taxon>Bacteria</taxon>
        <taxon>Bacillati</taxon>
        <taxon>Cyanobacteriota</taxon>
        <taxon>Cyanophyceae</taxon>
        <taxon>Pseudanabaenales</taxon>
        <taxon>Pseudanabaenaceae</taxon>
        <taxon>Pseudanabaena</taxon>
    </lineage>
</organism>
<dbReference type="Pfam" id="PF03547">
    <property type="entry name" value="Mem_trans"/>
    <property type="match status" value="1"/>
</dbReference>
<reference evidence="9 10" key="1">
    <citation type="journal article" date="2020" name="ISME J.">
        <title>Comparative genomics reveals insights into cyanobacterial evolution and habitat adaptation.</title>
        <authorList>
            <person name="Chen M.Y."/>
            <person name="Teng W.K."/>
            <person name="Zhao L."/>
            <person name="Hu C.X."/>
            <person name="Zhou Y.K."/>
            <person name="Han B.P."/>
            <person name="Song L.R."/>
            <person name="Shu W.S."/>
        </authorList>
    </citation>
    <scope>NUCLEOTIDE SEQUENCE [LARGE SCALE GENOMIC DNA]</scope>
    <source>
        <strain evidence="9 10">FACHB-723</strain>
    </source>
</reference>
<comment type="caution">
    <text evidence="9">The sequence shown here is derived from an EMBL/GenBank/DDBJ whole genome shotgun (WGS) entry which is preliminary data.</text>
</comment>
<dbReference type="InterPro" id="IPR038770">
    <property type="entry name" value="Na+/solute_symporter_sf"/>
</dbReference>
<keyword evidence="7 8" id="KW-0472">Membrane</keyword>
<name>A0ABR8A155_9CYAN</name>
<evidence type="ECO:0000256" key="3">
    <source>
        <dbReference type="ARBA" id="ARBA00022448"/>
    </source>
</evidence>
<keyword evidence="5 8" id="KW-0812">Transmembrane</keyword>
<comment type="subcellular location">
    <subcellularLocation>
        <location evidence="1">Cell membrane</location>
        <topology evidence="1">Multi-pass membrane protein</topology>
    </subcellularLocation>
</comment>
<evidence type="ECO:0000256" key="6">
    <source>
        <dbReference type="ARBA" id="ARBA00022989"/>
    </source>
</evidence>
<evidence type="ECO:0000256" key="4">
    <source>
        <dbReference type="ARBA" id="ARBA00022475"/>
    </source>
</evidence>
<dbReference type="PANTHER" id="PTHR36838">
    <property type="entry name" value="AUXIN EFFLUX CARRIER FAMILY PROTEIN"/>
    <property type="match status" value="1"/>
</dbReference>
<feature type="transmembrane region" description="Helical" evidence="8">
    <location>
        <begin position="133"/>
        <end position="153"/>
    </location>
</feature>
<evidence type="ECO:0000256" key="7">
    <source>
        <dbReference type="ARBA" id="ARBA00023136"/>
    </source>
</evidence>
<gene>
    <name evidence="9" type="ORF">H6F41_14470</name>
</gene>
<evidence type="ECO:0000256" key="8">
    <source>
        <dbReference type="SAM" id="Phobius"/>
    </source>
</evidence>
<dbReference type="Gene3D" id="1.20.1530.20">
    <property type="match status" value="1"/>
</dbReference>
<dbReference type="PANTHER" id="PTHR36838:SF1">
    <property type="entry name" value="SLR1864 PROTEIN"/>
    <property type="match status" value="1"/>
</dbReference>
<sequence>MTELLQNPLVMLYVRLIGWNLLGYILGKLLPKSFTTYLGKVLLFFGVPISIISFLRQADLSGWIIIAPTTAWAAILVGAGLAWIWIDLGLSDERFRKLSRGITTKEQRFQSSPNMEASVEQETSWSGATQGSFLLAMTLGNTAFMGYPISLALVGPQYFAWSLFYDLIGSTIAAYSVGVALASRYGSMSSGKKPPNPFLSMAKTPALWSLPIGLGMRFVPLPTIVSSGMNTIAWTTVTLSLVMIGMQLSQLKTLRNIKKALTCLSIKMLLTPLVVGTGLMFFGVTGEPRMAMVLQMAMPPAFSTLVIAQAYNLDRDLTVTTLAFGVVLLLFTIPIWLWLFS</sequence>
<comment type="similarity">
    <text evidence="2">Belongs to the auxin efflux carrier (TC 2.A.69) family.</text>
</comment>
<dbReference type="EMBL" id="JACJQB010000035">
    <property type="protein sequence ID" value="MBD2189343.1"/>
    <property type="molecule type" value="Genomic_DNA"/>
</dbReference>
<protein>
    <submittedName>
        <fullName evidence="9">AEC family transporter</fullName>
    </submittedName>
</protein>
<keyword evidence="10" id="KW-1185">Reference proteome</keyword>
<evidence type="ECO:0000256" key="5">
    <source>
        <dbReference type="ARBA" id="ARBA00022692"/>
    </source>
</evidence>
<feature type="transmembrane region" description="Helical" evidence="8">
    <location>
        <begin position="317"/>
        <end position="339"/>
    </location>
</feature>
<proteinExistence type="inferred from homology"/>
<feature type="transmembrane region" description="Helical" evidence="8">
    <location>
        <begin position="159"/>
        <end position="185"/>
    </location>
</feature>
<evidence type="ECO:0000256" key="2">
    <source>
        <dbReference type="ARBA" id="ARBA00010145"/>
    </source>
</evidence>
<evidence type="ECO:0000313" key="10">
    <source>
        <dbReference type="Proteomes" id="UP000642094"/>
    </source>
</evidence>
<keyword evidence="4" id="KW-1003">Cell membrane</keyword>
<feature type="transmembrane region" description="Helical" evidence="8">
    <location>
        <begin position="231"/>
        <end position="248"/>
    </location>
</feature>
<keyword evidence="3" id="KW-0813">Transport</keyword>
<feature type="transmembrane region" description="Helical" evidence="8">
    <location>
        <begin position="61"/>
        <end position="86"/>
    </location>
</feature>
<dbReference type="Proteomes" id="UP000642094">
    <property type="component" value="Unassembled WGS sequence"/>
</dbReference>
<accession>A0ABR8A155</accession>